<organism evidence="1 2">
    <name type="scientific">Flavobacterium salmonis</name>
    <dbReference type="NCBI Taxonomy" id="2654844"/>
    <lineage>
        <taxon>Bacteria</taxon>
        <taxon>Pseudomonadati</taxon>
        <taxon>Bacteroidota</taxon>
        <taxon>Flavobacteriia</taxon>
        <taxon>Flavobacteriales</taxon>
        <taxon>Flavobacteriaceae</taxon>
        <taxon>Flavobacterium</taxon>
    </lineage>
</organism>
<evidence type="ECO:0000313" key="1">
    <source>
        <dbReference type="EMBL" id="CAD0001614.1"/>
    </source>
</evidence>
<name>A0A6V6YQM1_9FLAO</name>
<accession>A0A6V6YQM1</accession>
<dbReference type="AlphaFoldDB" id="A0A6V6YQM1"/>
<proteinExistence type="predicted"/>
<dbReference type="Proteomes" id="UP000530060">
    <property type="component" value="Unassembled WGS sequence"/>
</dbReference>
<comment type="caution">
    <text evidence="1">The sequence shown here is derived from an EMBL/GenBank/DDBJ whole genome shotgun (WGS) entry which is preliminary data.</text>
</comment>
<dbReference type="EMBL" id="CAIJDP010000057">
    <property type="protein sequence ID" value="CAD0001614.1"/>
    <property type="molecule type" value="Genomic_DNA"/>
</dbReference>
<keyword evidence="2" id="KW-1185">Reference proteome</keyword>
<evidence type="ECO:0000313" key="2">
    <source>
        <dbReference type="Proteomes" id="UP000530060"/>
    </source>
</evidence>
<reference evidence="1 2" key="1">
    <citation type="submission" date="2020-06" db="EMBL/GenBank/DDBJ databases">
        <authorList>
            <person name="Criscuolo A."/>
        </authorList>
    </citation>
    <scope>NUCLEOTIDE SEQUENCE [LARGE SCALE GENOMIC DNA]</scope>
    <source>
        <strain evidence="2">CIP 111411</strain>
    </source>
</reference>
<protein>
    <submittedName>
        <fullName evidence="1">Uncharacterized protein</fullName>
    </submittedName>
</protein>
<gene>
    <name evidence="1" type="ORF">FLAT13_00685</name>
</gene>
<sequence>MSINNLSEETEIRLIDFFKNNINPGDMAKVIRQVNYILALSVLREFETLQAEINNLQNSFYCMNKLAEALDPYLDLKLEKPIISRKIC</sequence>
<dbReference type="RefSeq" id="WP_180907927.1">
    <property type="nucleotide sequence ID" value="NZ_CAIJDP010000057.1"/>
</dbReference>